<dbReference type="AlphaFoldDB" id="A0A8J7QIM7"/>
<dbReference type="RefSeq" id="WP_207861420.1">
    <property type="nucleotide sequence ID" value="NZ_JAFREP010000024.1"/>
</dbReference>
<evidence type="ECO:0000256" key="1">
    <source>
        <dbReference type="SAM" id="SignalP"/>
    </source>
</evidence>
<organism evidence="3 4">
    <name type="scientific">Acanthopleuribacter pedis</name>
    <dbReference type="NCBI Taxonomy" id="442870"/>
    <lineage>
        <taxon>Bacteria</taxon>
        <taxon>Pseudomonadati</taxon>
        <taxon>Acidobacteriota</taxon>
        <taxon>Holophagae</taxon>
        <taxon>Acanthopleuribacterales</taxon>
        <taxon>Acanthopleuribacteraceae</taxon>
        <taxon>Acanthopleuribacter</taxon>
    </lineage>
</organism>
<protein>
    <submittedName>
        <fullName evidence="3">Right-handed parallel beta-helix repeat-containing protein</fullName>
    </submittedName>
</protein>
<evidence type="ECO:0000313" key="4">
    <source>
        <dbReference type="Proteomes" id="UP000664417"/>
    </source>
</evidence>
<feature type="chain" id="PRO_5035189511" evidence="1">
    <location>
        <begin position="22"/>
        <end position="564"/>
    </location>
</feature>
<name>A0A8J7QIM7_9BACT</name>
<dbReference type="SUPFAM" id="SSF51126">
    <property type="entry name" value="Pectin lyase-like"/>
    <property type="match status" value="3"/>
</dbReference>
<comment type="caution">
    <text evidence="3">The sequence shown here is derived from an EMBL/GenBank/DDBJ whole genome shotgun (WGS) entry which is preliminary data.</text>
</comment>
<dbReference type="Proteomes" id="UP000664417">
    <property type="component" value="Unassembled WGS sequence"/>
</dbReference>
<keyword evidence="1" id="KW-0732">Signal</keyword>
<dbReference type="InterPro" id="IPR011050">
    <property type="entry name" value="Pectin_lyase_fold/virulence"/>
</dbReference>
<dbReference type="EMBL" id="JAFREP010000024">
    <property type="protein sequence ID" value="MBO1321446.1"/>
    <property type="molecule type" value="Genomic_DNA"/>
</dbReference>
<dbReference type="SMART" id="SM00710">
    <property type="entry name" value="PbH1"/>
    <property type="match status" value="11"/>
</dbReference>
<dbReference type="InterPro" id="IPR012334">
    <property type="entry name" value="Pectin_lyas_fold"/>
</dbReference>
<dbReference type="InterPro" id="IPR006626">
    <property type="entry name" value="PbH1"/>
</dbReference>
<evidence type="ECO:0000259" key="2">
    <source>
        <dbReference type="Pfam" id="PF13229"/>
    </source>
</evidence>
<proteinExistence type="predicted"/>
<accession>A0A8J7QIM7</accession>
<keyword evidence="4" id="KW-1185">Reference proteome</keyword>
<feature type="signal peptide" evidence="1">
    <location>
        <begin position="1"/>
        <end position="21"/>
    </location>
</feature>
<evidence type="ECO:0000313" key="3">
    <source>
        <dbReference type="EMBL" id="MBO1321446.1"/>
    </source>
</evidence>
<gene>
    <name evidence="3" type="ORF">J3U88_23390</name>
</gene>
<dbReference type="InterPro" id="IPR039448">
    <property type="entry name" value="Beta_helix"/>
</dbReference>
<sequence length="564" mass="60215">MKAVCFSLALLWSLAGPTVSAKTYHVYNEADLTDAVSDYKTRGLTSGLIELYRDITLTGIVEINGVSGLVLDGGTAQYELTLPNWVQTASYKGTVALNNCTNVTIRNMHINTPSKQGSTRSKRAVSIANSDKIGLHNLVLSPSGQAEGAVAIIADKSTNVGIQQVTISGFYGAGIVLRQVWGFLIKDCSIINMNNGAALGDGTSNVGIQVDSITGWSNAACTNSILPESQYSGKGMITGNTLENLPGQGIFLHTANDVVVNNNDLTDIGIGVGCEGDCGGRGIYAGSGSRFWIKNNRITGVDNGRSGGGINAGGKDASDVWIQNNTIKYAGNSDQVSAGSLGSHQGDWNGFGISVRERALVEGNQVLNASTYGILIQPNADEVTIRNNTVRYSVLDNIKAVAGFTYTGKYVVAPNHCDGEHWSHELGGPLRNIYIRDNFIADSTYGHGVNIVTRARGEMAYNAGMWRDSWSKYDVYLRNLSMHRNGSGTGVYFEQPTTAYGTYDWTIATSGYNGHGSRYAVVESGGNLQRVTNVNWNNQLSLNLSNIQYPAMSASTGVITSAVY</sequence>
<reference evidence="3" key="1">
    <citation type="submission" date="2021-03" db="EMBL/GenBank/DDBJ databases">
        <authorList>
            <person name="Wang G."/>
        </authorList>
    </citation>
    <scope>NUCLEOTIDE SEQUENCE</scope>
    <source>
        <strain evidence="3">KCTC 12899</strain>
    </source>
</reference>
<dbReference type="Gene3D" id="2.160.20.10">
    <property type="entry name" value="Single-stranded right-handed beta-helix, Pectin lyase-like"/>
    <property type="match status" value="2"/>
</dbReference>
<dbReference type="Pfam" id="PF13229">
    <property type="entry name" value="Beta_helix"/>
    <property type="match status" value="1"/>
</dbReference>
<feature type="domain" description="Right handed beta helix" evidence="2">
    <location>
        <begin position="235"/>
        <end position="394"/>
    </location>
</feature>